<gene>
    <name evidence="12" type="ORF">RIF23_15300</name>
</gene>
<dbReference type="EMBL" id="JAVLVT010000006">
    <property type="protein sequence ID" value="MDS1271660.1"/>
    <property type="molecule type" value="Genomic_DNA"/>
</dbReference>
<keyword evidence="3" id="KW-1003">Cell membrane</keyword>
<comment type="similarity">
    <text evidence="9">Belongs to the ABC transporter superfamily. Drug exporter-1 (DrugE1) (TC 3.A.1.105) family.</text>
</comment>
<keyword evidence="4" id="KW-0547">Nucleotide-binding</keyword>
<dbReference type="PROSITE" id="PS00211">
    <property type="entry name" value="ABC_TRANSPORTER_1"/>
    <property type="match status" value="1"/>
</dbReference>
<keyword evidence="5 12" id="KW-0067">ATP-binding</keyword>
<dbReference type="InterPro" id="IPR050763">
    <property type="entry name" value="ABC_transporter_ATP-binding"/>
</dbReference>
<evidence type="ECO:0000256" key="4">
    <source>
        <dbReference type="ARBA" id="ARBA00022741"/>
    </source>
</evidence>
<reference evidence="13" key="1">
    <citation type="submission" date="2023-07" db="EMBL/GenBank/DDBJ databases">
        <title>Novel species in the genus Lipingzhangella isolated from Sambhar Salt Lake.</title>
        <authorList>
            <person name="Jiya N."/>
            <person name="Kajale S."/>
            <person name="Sharma A."/>
        </authorList>
    </citation>
    <scope>NUCLEOTIDE SEQUENCE [LARGE SCALE GENOMIC DNA]</scope>
    <source>
        <strain evidence="13">LS1_29</strain>
    </source>
</reference>
<name>A0ABU2H8L7_9ACTN</name>
<keyword evidence="6" id="KW-1278">Translocase</keyword>
<keyword evidence="7" id="KW-0472">Membrane</keyword>
<dbReference type="PANTHER" id="PTHR42711:SF19">
    <property type="entry name" value="DOXORUBICIN RESISTANCE ATP-BINDING PROTEIN DRRA"/>
    <property type="match status" value="1"/>
</dbReference>
<evidence type="ECO:0000256" key="1">
    <source>
        <dbReference type="ARBA" id="ARBA00004413"/>
    </source>
</evidence>
<dbReference type="InterPro" id="IPR003593">
    <property type="entry name" value="AAA+_ATPase"/>
</dbReference>
<dbReference type="RefSeq" id="WP_310913203.1">
    <property type="nucleotide sequence ID" value="NZ_JAVLVT010000006.1"/>
</dbReference>
<evidence type="ECO:0000256" key="7">
    <source>
        <dbReference type="ARBA" id="ARBA00023136"/>
    </source>
</evidence>
<evidence type="ECO:0000256" key="10">
    <source>
        <dbReference type="SAM" id="MobiDB-lite"/>
    </source>
</evidence>
<dbReference type="InterPro" id="IPR005894">
    <property type="entry name" value="DrrA"/>
</dbReference>
<evidence type="ECO:0000256" key="8">
    <source>
        <dbReference type="ARBA" id="ARBA00023251"/>
    </source>
</evidence>
<proteinExistence type="inferred from homology"/>
<dbReference type="SMART" id="SM00382">
    <property type="entry name" value="AAA"/>
    <property type="match status" value="1"/>
</dbReference>
<comment type="subcellular location">
    <subcellularLocation>
        <location evidence="1">Cell membrane</location>
        <topology evidence="1">Peripheral membrane protein</topology>
        <orientation evidence="1">Cytoplasmic side</orientation>
    </subcellularLocation>
</comment>
<sequence length="335" mass="35619">MSAAHVTAEGLCKRYGQVTALDGVDLDVPTGTVVGLLGPNGAGKTTMIRLLTTLARPDAGRARVAGHDVTRAPGMVRRRIGLAGQYAAVDELLTARENLEMFGRLYGLGIRSARGRARELIDHFDLTSAADRPARGYSGGMRRRLDLATSLIPEPDVLFLDEPTTGLDPRSRTGIWSSVRELVSRGTTVILTTQYLEEADQLADRIAVLGAGRVIAEGPPSELKGRIGHDWIDVAIHNAAELSATTEIAERVCGTRPRVDSDALRISVTCTDRVSQLTALVRELDTAGIEAADLSVRRPTLDDVFLALTGADTQPPAISSGSSPAAPTSPLEATR</sequence>
<evidence type="ECO:0000259" key="11">
    <source>
        <dbReference type="PROSITE" id="PS50893"/>
    </source>
</evidence>
<dbReference type="InterPro" id="IPR017871">
    <property type="entry name" value="ABC_transporter-like_CS"/>
</dbReference>
<evidence type="ECO:0000256" key="9">
    <source>
        <dbReference type="ARBA" id="ARBA00049985"/>
    </source>
</evidence>
<dbReference type="Gene3D" id="3.40.50.300">
    <property type="entry name" value="P-loop containing nucleotide triphosphate hydrolases"/>
    <property type="match status" value="1"/>
</dbReference>
<protein>
    <submittedName>
        <fullName evidence="12">ATP-binding cassette domain-containing protein</fullName>
    </submittedName>
</protein>
<dbReference type="Proteomes" id="UP001250214">
    <property type="component" value="Unassembled WGS sequence"/>
</dbReference>
<organism evidence="12 13">
    <name type="scientific">Lipingzhangella rawalii</name>
    <dbReference type="NCBI Taxonomy" id="2055835"/>
    <lineage>
        <taxon>Bacteria</taxon>
        <taxon>Bacillati</taxon>
        <taxon>Actinomycetota</taxon>
        <taxon>Actinomycetes</taxon>
        <taxon>Streptosporangiales</taxon>
        <taxon>Nocardiopsidaceae</taxon>
        <taxon>Lipingzhangella</taxon>
    </lineage>
</organism>
<feature type="domain" description="ABC transporter" evidence="11">
    <location>
        <begin position="6"/>
        <end position="236"/>
    </location>
</feature>
<feature type="region of interest" description="Disordered" evidence="10">
    <location>
        <begin position="312"/>
        <end position="335"/>
    </location>
</feature>
<evidence type="ECO:0000313" key="13">
    <source>
        <dbReference type="Proteomes" id="UP001250214"/>
    </source>
</evidence>
<dbReference type="Pfam" id="PF00005">
    <property type="entry name" value="ABC_tran"/>
    <property type="match status" value="1"/>
</dbReference>
<dbReference type="InterPro" id="IPR003439">
    <property type="entry name" value="ABC_transporter-like_ATP-bd"/>
</dbReference>
<keyword evidence="8" id="KW-0046">Antibiotic resistance</keyword>
<dbReference type="InterPro" id="IPR027417">
    <property type="entry name" value="P-loop_NTPase"/>
</dbReference>
<dbReference type="GO" id="GO:0005524">
    <property type="term" value="F:ATP binding"/>
    <property type="evidence" value="ECO:0007669"/>
    <property type="project" value="UniProtKB-KW"/>
</dbReference>
<evidence type="ECO:0000313" key="12">
    <source>
        <dbReference type="EMBL" id="MDS1271660.1"/>
    </source>
</evidence>
<dbReference type="PROSITE" id="PS50893">
    <property type="entry name" value="ABC_TRANSPORTER_2"/>
    <property type="match status" value="1"/>
</dbReference>
<evidence type="ECO:0000256" key="2">
    <source>
        <dbReference type="ARBA" id="ARBA00022448"/>
    </source>
</evidence>
<keyword evidence="13" id="KW-1185">Reference proteome</keyword>
<keyword evidence="2" id="KW-0813">Transport</keyword>
<accession>A0ABU2H8L7</accession>
<evidence type="ECO:0000256" key="5">
    <source>
        <dbReference type="ARBA" id="ARBA00022840"/>
    </source>
</evidence>
<dbReference type="NCBIfam" id="TIGR01188">
    <property type="entry name" value="drrA"/>
    <property type="match status" value="1"/>
</dbReference>
<feature type="compositionally biased region" description="Low complexity" evidence="10">
    <location>
        <begin position="315"/>
        <end position="335"/>
    </location>
</feature>
<evidence type="ECO:0000256" key="6">
    <source>
        <dbReference type="ARBA" id="ARBA00022967"/>
    </source>
</evidence>
<evidence type="ECO:0000256" key="3">
    <source>
        <dbReference type="ARBA" id="ARBA00022475"/>
    </source>
</evidence>
<comment type="caution">
    <text evidence="12">The sequence shown here is derived from an EMBL/GenBank/DDBJ whole genome shotgun (WGS) entry which is preliminary data.</text>
</comment>
<dbReference type="PANTHER" id="PTHR42711">
    <property type="entry name" value="ABC TRANSPORTER ATP-BINDING PROTEIN"/>
    <property type="match status" value="1"/>
</dbReference>
<dbReference type="SUPFAM" id="SSF52540">
    <property type="entry name" value="P-loop containing nucleoside triphosphate hydrolases"/>
    <property type="match status" value="1"/>
</dbReference>